<evidence type="ECO:0000313" key="11">
    <source>
        <dbReference type="EMBL" id="SHK79356.1"/>
    </source>
</evidence>
<dbReference type="CDD" id="cd07781">
    <property type="entry name" value="ASKHA_NBD_FGGY_L-RBK"/>
    <property type="match status" value="1"/>
</dbReference>
<comment type="similarity">
    <text evidence="7 9">Belongs to the ribulokinase family.</text>
</comment>
<dbReference type="EC" id="2.7.1.16" evidence="7 8"/>
<dbReference type="HAMAP" id="MF_00520">
    <property type="entry name" value="Ribulokinase"/>
    <property type="match status" value="1"/>
</dbReference>
<reference evidence="11 12" key="1">
    <citation type="submission" date="2016-11" db="EMBL/GenBank/DDBJ databases">
        <authorList>
            <person name="Jaros S."/>
            <person name="Januszkiewicz K."/>
            <person name="Wedrychowicz H."/>
        </authorList>
    </citation>
    <scope>NUCLEOTIDE SEQUENCE [LARGE SCALE GENOMIC DNA]</scope>
    <source>
        <strain evidence="11 12">CGMCC 4.2025</strain>
    </source>
</reference>
<proteinExistence type="inferred from homology"/>
<keyword evidence="4 7" id="KW-0067">ATP-binding</keyword>
<dbReference type="InterPro" id="IPR043129">
    <property type="entry name" value="ATPase_NBD"/>
</dbReference>
<dbReference type="Gene3D" id="3.30.420.40">
    <property type="match status" value="2"/>
</dbReference>
<dbReference type="PIRSF" id="PIRSF000538">
    <property type="entry name" value="GlpK"/>
    <property type="match status" value="1"/>
</dbReference>
<dbReference type="GO" id="GO:0019150">
    <property type="term" value="F:D-ribulokinase activity"/>
    <property type="evidence" value="ECO:0007669"/>
    <property type="project" value="TreeGrafter"/>
</dbReference>
<dbReference type="RefSeq" id="WP_073493320.1">
    <property type="nucleotide sequence ID" value="NZ_FRBI01000001.1"/>
</dbReference>
<dbReference type="InterPro" id="IPR005929">
    <property type="entry name" value="Ribulokinase"/>
</dbReference>
<keyword evidence="5 7" id="KW-0054">Arabinose catabolism</keyword>
<keyword evidence="6 7" id="KW-0119">Carbohydrate metabolism</keyword>
<name>A0A1M6VDI7_9ACTN</name>
<evidence type="ECO:0000256" key="9">
    <source>
        <dbReference type="RuleBase" id="RU003455"/>
    </source>
</evidence>
<accession>A0A1M6VDI7</accession>
<dbReference type="GO" id="GO:0005524">
    <property type="term" value="F:ATP binding"/>
    <property type="evidence" value="ECO:0007669"/>
    <property type="project" value="UniProtKB-UniRule"/>
</dbReference>
<dbReference type="NCBIfam" id="NF003154">
    <property type="entry name" value="PRK04123.1"/>
    <property type="match status" value="1"/>
</dbReference>
<comment type="pathway">
    <text evidence="7 9">Carbohydrate degradation; L-arabinose degradation via L-ribulose; D-xylulose 5-phosphate from L-arabinose (bacterial route): step 2/3.</text>
</comment>
<evidence type="ECO:0000313" key="12">
    <source>
        <dbReference type="Proteomes" id="UP000184111"/>
    </source>
</evidence>
<evidence type="ECO:0000256" key="4">
    <source>
        <dbReference type="ARBA" id="ARBA00022840"/>
    </source>
</evidence>
<dbReference type="OrthoDB" id="9805576at2"/>
<dbReference type="GO" id="GO:0005737">
    <property type="term" value="C:cytoplasm"/>
    <property type="evidence" value="ECO:0007669"/>
    <property type="project" value="TreeGrafter"/>
</dbReference>
<evidence type="ECO:0000256" key="6">
    <source>
        <dbReference type="ARBA" id="ARBA00023277"/>
    </source>
</evidence>
<dbReference type="GO" id="GO:0008741">
    <property type="term" value="F:ribulokinase activity"/>
    <property type="evidence" value="ECO:0007669"/>
    <property type="project" value="UniProtKB-UniRule"/>
</dbReference>
<dbReference type="Proteomes" id="UP000184111">
    <property type="component" value="Unassembled WGS sequence"/>
</dbReference>
<dbReference type="PANTHER" id="PTHR43435:SF4">
    <property type="entry name" value="FGGY CARBOHYDRATE KINASE DOMAIN-CONTAINING PROTEIN"/>
    <property type="match status" value="1"/>
</dbReference>
<evidence type="ECO:0000256" key="5">
    <source>
        <dbReference type="ARBA" id="ARBA00022935"/>
    </source>
</evidence>
<dbReference type="SUPFAM" id="SSF53067">
    <property type="entry name" value="Actin-like ATPase domain"/>
    <property type="match status" value="2"/>
</dbReference>
<evidence type="ECO:0000256" key="7">
    <source>
        <dbReference type="HAMAP-Rule" id="MF_00520"/>
    </source>
</evidence>
<keyword evidence="1 7" id="KW-0808">Transferase</keyword>
<dbReference type="InterPro" id="IPR018485">
    <property type="entry name" value="FGGY_C"/>
</dbReference>
<keyword evidence="3 7" id="KW-0418">Kinase</keyword>
<keyword evidence="2 7" id="KW-0547">Nucleotide-binding</keyword>
<feature type="domain" description="Carbohydrate kinase FGGY C-terminal" evidence="10">
    <location>
        <begin position="291"/>
        <end position="488"/>
    </location>
</feature>
<dbReference type="GO" id="GO:0019569">
    <property type="term" value="P:L-arabinose catabolic process to D-xylulose 5-phosphate"/>
    <property type="evidence" value="ECO:0007669"/>
    <property type="project" value="UniProtKB-UniRule"/>
</dbReference>
<dbReference type="NCBIfam" id="TIGR01234">
    <property type="entry name" value="L-ribulokinase"/>
    <property type="match status" value="1"/>
</dbReference>
<dbReference type="PANTHER" id="PTHR43435">
    <property type="entry name" value="RIBULOKINASE"/>
    <property type="match status" value="1"/>
</dbReference>
<dbReference type="UniPathway" id="UPA00145">
    <property type="reaction ID" value="UER00566"/>
</dbReference>
<evidence type="ECO:0000256" key="3">
    <source>
        <dbReference type="ARBA" id="ARBA00022777"/>
    </source>
</evidence>
<evidence type="ECO:0000256" key="1">
    <source>
        <dbReference type="ARBA" id="ARBA00022679"/>
    </source>
</evidence>
<comment type="catalytic activity">
    <reaction evidence="7">
        <text>D-ribulose + ATP = D-ribulose 5-phosphate + ADP + H(+)</text>
        <dbReference type="Rhea" id="RHEA:17601"/>
        <dbReference type="ChEBI" id="CHEBI:15378"/>
        <dbReference type="ChEBI" id="CHEBI:17173"/>
        <dbReference type="ChEBI" id="CHEBI:30616"/>
        <dbReference type="ChEBI" id="CHEBI:58121"/>
        <dbReference type="ChEBI" id="CHEBI:456216"/>
        <dbReference type="EC" id="2.7.1.16"/>
    </reaction>
</comment>
<gene>
    <name evidence="7" type="primary">araB</name>
    <name evidence="11" type="ORF">SAMN05216499_101649</name>
</gene>
<evidence type="ECO:0000259" key="10">
    <source>
        <dbReference type="Pfam" id="PF02782"/>
    </source>
</evidence>
<dbReference type="PROSITE" id="PS00445">
    <property type="entry name" value="FGGY_KINASES_2"/>
    <property type="match status" value="1"/>
</dbReference>
<protein>
    <recommendedName>
        <fullName evidence="7 8">Ribulokinase</fullName>
        <ecNumber evidence="7 8">2.7.1.16</ecNumber>
    </recommendedName>
</protein>
<keyword evidence="12" id="KW-1185">Reference proteome</keyword>
<dbReference type="InterPro" id="IPR018483">
    <property type="entry name" value="Carb_kinase_FGGY_CS"/>
</dbReference>
<dbReference type="STRING" id="310782.SAMN05216499_101649"/>
<dbReference type="Pfam" id="PF02782">
    <property type="entry name" value="FGGY_C"/>
    <property type="match status" value="1"/>
</dbReference>
<dbReference type="InterPro" id="IPR000577">
    <property type="entry name" value="Carb_kinase_FGGY"/>
</dbReference>
<comment type="catalytic activity">
    <reaction evidence="7 9">
        <text>L-ribulose + ATP = L-ribulose 5-phosphate + ADP + H(+)</text>
        <dbReference type="Rhea" id="RHEA:22072"/>
        <dbReference type="ChEBI" id="CHEBI:15378"/>
        <dbReference type="ChEBI" id="CHEBI:16880"/>
        <dbReference type="ChEBI" id="CHEBI:30616"/>
        <dbReference type="ChEBI" id="CHEBI:58226"/>
        <dbReference type="ChEBI" id="CHEBI:456216"/>
        <dbReference type="EC" id="2.7.1.16"/>
    </reaction>
</comment>
<dbReference type="EMBL" id="FRBI01000001">
    <property type="protein sequence ID" value="SHK79356.1"/>
    <property type="molecule type" value="Genomic_DNA"/>
</dbReference>
<sequence>MTTNSPAVTVGVDFGTLSGRALVVAVEDGAELGSAVHDYTHGVVDGALPGSGRALPPDWALQVPQDWRDVLRFAVPRALAAAGVRPEQVVGVATDFTACTVLPALADGTPLSELPHFATRPHAYPKLWRHHAAQPEADDIVAAAEESGQDWLARYGGKISSEWQFAKALQVLREDPEVYAAAERWIEAADWIVWQLTGAENRNLCTAGYKGIHQDGTYPDADFLASLHPDFADFTKKLDFPLSQLGSPAGTLSAQAAALTGLREGTVVAVGNVDAHVTSAAARALEPGHMLAIMGTSTCHIMNSDVLAEVPGMCGVVRDGVVPGLWGYEAGQSGVGDILAWSVRTAAPYEYAAEARREGISVHELLTRKAASQPVGGHGLVALDWHSGNRSVLVDHHLSGLIVGLTLDTRPEDIYRALVEATAFGTRTIIEAFERSGVPVNEFTAAGGLLKNAFLMQTYSDVLNRPINVLASEQGPALGAAIHAAVAAGAHPDIRTASAAMGRIERAAYVPDAARAAAYDGLYAEYRTLHDHFGRGGNDVMHRLRSLRTARTA</sequence>
<evidence type="ECO:0000256" key="8">
    <source>
        <dbReference type="NCBIfam" id="TIGR01234"/>
    </source>
</evidence>
<dbReference type="AlphaFoldDB" id="A0A1M6VDI7"/>
<organism evidence="11 12">
    <name type="scientific">Actinacidiphila paucisporea</name>
    <dbReference type="NCBI Taxonomy" id="310782"/>
    <lineage>
        <taxon>Bacteria</taxon>
        <taxon>Bacillati</taxon>
        <taxon>Actinomycetota</taxon>
        <taxon>Actinomycetes</taxon>
        <taxon>Kitasatosporales</taxon>
        <taxon>Streptomycetaceae</taxon>
        <taxon>Actinacidiphila</taxon>
    </lineage>
</organism>
<evidence type="ECO:0000256" key="2">
    <source>
        <dbReference type="ARBA" id="ARBA00022741"/>
    </source>
</evidence>